<dbReference type="EMBL" id="SGIU01000001">
    <property type="protein sequence ID" value="TAI49429.1"/>
    <property type="molecule type" value="Genomic_DNA"/>
</dbReference>
<evidence type="ECO:0000313" key="6">
    <source>
        <dbReference type="Proteomes" id="UP000291981"/>
    </source>
</evidence>
<reference evidence="5 6" key="1">
    <citation type="submission" date="2019-02" db="EMBL/GenBank/DDBJ databases">
        <title>Draft genome sequence of Muricauda sp. 176CP4-71.</title>
        <authorList>
            <person name="Park J.-S."/>
        </authorList>
    </citation>
    <scope>NUCLEOTIDE SEQUENCE [LARGE SCALE GENOMIC DNA]</scope>
    <source>
        <strain evidence="5 6">176CP4-71</strain>
    </source>
</reference>
<dbReference type="PANTHER" id="PTHR43639:SF1">
    <property type="entry name" value="SHORT-CHAIN DEHYDROGENASE_REDUCTASE FAMILY PROTEIN"/>
    <property type="match status" value="1"/>
</dbReference>
<feature type="domain" description="Ketoreductase" evidence="4">
    <location>
        <begin position="7"/>
        <end position="193"/>
    </location>
</feature>
<evidence type="ECO:0000313" key="5">
    <source>
        <dbReference type="EMBL" id="TAI49429.1"/>
    </source>
</evidence>
<sequence length="255" mass="27193">MKTLLEKLALVTGSSRGLGKDMALRLAEKGADVIITYQSNASAAQETVQKVESLGQKAIALQLDTGKIDTFNGFFETLKSEMETAFGKTQLDILVNNAGIIPQSLVAQMDEATFDLVTNVQYKGVFFLTQKALELIPEGGRIINISTGLTRFSIPGHAAYAAAKSAVETFTKYLAKELGGNKITVNVVAPGAMNTDVNREAFAQNQQLSGFISQMTALGRIGESEDVGGVVSFLATDDAAWITGQRIEVSGGMFL</sequence>
<dbReference type="InterPro" id="IPR002347">
    <property type="entry name" value="SDR_fam"/>
</dbReference>
<dbReference type="SUPFAM" id="SSF51735">
    <property type="entry name" value="NAD(P)-binding Rossmann-fold domains"/>
    <property type="match status" value="1"/>
</dbReference>
<proteinExistence type="inferred from homology"/>
<keyword evidence="2" id="KW-0521">NADP</keyword>
<dbReference type="OrthoDB" id="9803333at2"/>
<dbReference type="AlphaFoldDB" id="A0A4Q8QLK0"/>
<dbReference type="PANTHER" id="PTHR43639">
    <property type="entry name" value="OXIDOREDUCTASE, SHORT-CHAIN DEHYDROGENASE/REDUCTASE FAMILY (AFU_ORTHOLOGUE AFUA_5G02870)"/>
    <property type="match status" value="1"/>
</dbReference>
<dbReference type="FunFam" id="3.40.50.720:FF:000374">
    <property type="entry name" value="3-oxoacyl-(Acyl-carrier-protein) reductase"/>
    <property type="match status" value="1"/>
</dbReference>
<organism evidence="5 6">
    <name type="scientific">Flagellimonas allohymeniacidonis</name>
    <dbReference type="NCBI Taxonomy" id="2517819"/>
    <lineage>
        <taxon>Bacteria</taxon>
        <taxon>Pseudomonadati</taxon>
        <taxon>Bacteroidota</taxon>
        <taxon>Flavobacteriia</taxon>
        <taxon>Flavobacteriales</taxon>
        <taxon>Flavobacteriaceae</taxon>
        <taxon>Flagellimonas</taxon>
    </lineage>
</organism>
<dbReference type="InterPro" id="IPR057326">
    <property type="entry name" value="KR_dom"/>
</dbReference>
<dbReference type="GO" id="GO:0016491">
    <property type="term" value="F:oxidoreductase activity"/>
    <property type="evidence" value="ECO:0007669"/>
    <property type="project" value="UniProtKB-KW"/>
</dbReference>
<dbReference type="InterPro" id="IPR036291">
    <property type="entry name" value="NAD(P)-bd_dom_sf"/>
</dbReference>
<dbReference type="Proteomes" id="UP000291981">
    <property type="component" value="Unassembled WGS sequence"/>
</dbReference>
<dbReference type="RefSeq" id="WP_130611302.1">
    <property type="nucleotide sequence ID" value="NZ_SGIU01000001.1"/>
</dbReference>
<comment type="similarity">
    <text evidence="1">Belongs to the short-chain dehydrogenases/reductases (SDR) family.</text>
</comment>
<dbReference type="SMART" id="SM00822">
    <property type="entry name" value="PKS_KR"/>
    <property type="match status" value="1"/>
</dbReference>
<evidence type="ECO:0000256" key="1">
    <source>
        <dbReference type="ARBA" id="ARBA00006484"/>
    </source>
</evidence>
<comment type="caution">
    <text evidence="5">The sequence shown here is derived from an EMBL/GenBank/DDBJ whole genome shotgun (WGS) entry which is preliminary data.</text>
</comment>
<dbReference type="Gene3D" id="3.40.50.720">
    <property type="entry name" value="NAD(P)-binding Rossmann-like Domain"/>
    <property type="match status" value="1"/>
</dbReference>
<dbReference type="PRINTS" id="PR00081">
    <property type="entry name" value="GDHRDH"/>
</dbReference>
<keyword evidence="3" id="KW-0560">Oxidoreductase</keyword>
<protein>
    <submittedName>
        <fullName evidence="5">SDR family oxidoreductase</fullName>
    </submittedName>
</protein>
<name>A0A4Q8QLK0_9FLAO</name>
<dbReference type="Pfam" id="PF13561">
    <property type="entry name" value="adh_short_C2"/>
    <property type="match status" value="1"/>
</dbReference>
<evidence type="ECO:0000256" key="3">
    <source>
        <dbReference type="ARBA" id="ARBA00023002"/>
    </source>
</evidence>
<accession>A0A4Q8QLK0</accession>
<evidence type="ECO:0000256" key="2">
    <source>
        <dbReference type="ARBA" id="ARBA00022857"/>
    </source>
</evidence>
<evidence type="ECO:0000259" key="4">
    <source>
        <dbReference type="SMART" id="SM00822"/>
    </source>
</evidence>
<gene>
    <name evidence="5" type="ORF">EW142_06415</name>
</gene>
<keyword evidence="6" id="KW-1185">Reference proteome</keyword>
<dbReference type="PRINTS" id="PR00080">
    <property type="entry name" value="SDRFAMILY"/>
</dbReference>